<name>A0AAD7XBU3_9APHY</name>
<keyword evidence="2" id="KW-1133">Transmembrane helix</keyword>
<feature type="coiled-coil region" evidence="1">
    <location>
        <begin position="287"/>
        <end position="338"/>
    </location>
</feature>
<evidence type="ECO:0000313" key="4">
    <source>
        <dbReference type="Proteomes" id="UP001215151"/>
    </source>
</evidence>
<dbReference type="SUPFAM" id="SSF58100">
    <property type="entry name" value="Bacterial hemolysins"/>
    <property type="match status" value="1"/>
</dbReference>
<dbReference type="EMBL" id="JAPEVG010000105">
    <property type="protein sequence ID" value="KAJ8482859.1"/>
    <property type="molecule type" value="Genomic_DNA"/>
</dbReference>
<dbReference type="Gene3D" id="1.20.1170.10">
    <property type="match status" value="1"/>
</dbReference>
<keyword evidence="1" id="KW-0175">Coiled coil</keyword>
<accession>A0AAD7XBU3</accession>
<sequence>MSSVTTITSDPAVAQYQLSLNKSLAKDADFNAVSERFSDAFHNPEVQDQIVKDIHELTNTIKDIKEAFRRIGESLVEFDNAVFLDVDGDHLQLGRPWRAYQTRFQEILDRSFDNASSAAAFLNQYSRAILTDVDQASYKELQTELQAFVKVPSFVYLDIPPFTVFPQKLEAKAADALQTKNDFTRLADDLRLFSQVIEEALKKAGARIDYELIAAKARLRNLQSQLEEILSPQKPDNVQLKHVGMACVSTLTVGAVSAGFVIFTLSPIAMIAVVGSAIGSAITGIKYLQAKREAARLQEEIKEYNELISQLLEREKLLRKYLERLETTKQEIAGLASQVDAISGIWQHLRSDMIQLQEQLALATDPEMPITGRFMKKIAATRELYTKLAMLLNMYAKNRPTAR</sequence>
<dbReference type="Proteomes" id="UP001215151">
    <property type="component" value="Unassembled WGS sequence"/>
</dbReference>
<organism evidence="3 4">
    <name type="scientific">Trametes cubensis</name>
    <dbReference type="NCBI Taxonomy" id="1111947"/>
    <lineage>
        <taxon>Eukaryota</taxon>
        <taxon>Fungi</taxon>
        <taxon>Dikarya</taxon>
        <taxon>Basidiomycota</taxon>
        <taxon>Agaricomycotina</taxon>
        <taxon>Agaricomycetes</taxon>
        <taxon>Polyporales</taxon>
        <taxon>Polyporaceae</taxon>
        <taxon>Trametes</taxon>
    </lineage>
</organism>
<evidence type="ECO:0000313" key="3">
    <source>
        <dbReference type="EMBL" id="KAJ8482859.1"/>
    </source>
</evidence>
<protein>
    <submittedName>
        <fullName evidence="3">Uncharacterized protein</fullName>
    </submittedName>
</protein>
<gene>
    <name evidence="3" type="ORF">ONZ51_g5078</name>
</gene>
<proteinExistence type="predicted"/>
<keyword evidence="4" id="KW-1185">Reference proteome</keyword>
<dbReference type="AlphaFoldDB" id="A0AAD7XBU3"/>
<feature type="transmembrane region" description="Helical" evidence="2">
    <location>
        <begin position="268"/>
        <end position="288"/>
    </location>
</feature>
<evidence type="ECO:0000256" key="1">
    <source>
        <dbReference type="SAM" id="Coils"/>
    </source>
</evidence>
<evidence type="ECO:0000256" key="2">
    <source>
        <dbReference type="SAM" id="Phobius"/>
    </source>
</evidence>
<comment type="caution">
    <text evidence="3">The sequence shown here is derived from an EMBL/GenBank/DDBJ whole genome shotgun (WGS) entry which is preliminary data.</text>
</comment>
<keyword evidence="2" id="KW-0472">Membrane</keyword>
<reference evidence="3" key="1">
    <citation type="submission" date="2022-11" db="EMBL/GenBank/DDBJ databases">
        <title>Genome Sequence of Cubamyces cubensis.</title>
        <authorList>
            <person name="Buettner E."/>
        </authorList>
    </citation>
    <scope>NUCLEOTIDE SEQUENCE</scope>
    <source>
        <strain evidence="3">MPL-01</strain>
    </source>
</reference>
<feature type="transmembrane region" description="Helical" evidence="2">
    <location>
        <begin position="243"/>
        <end position="262"/>
    </location>
</feature>
<keyword evidence="2" id="KW-0812">Transmembrane</keyword>